<dbReference type="RefSeq" id="WP_052550779.1">
    <property type="nucleotide sequence ID" value="NZ_JMCC02000046.1"/>
</dbReference>
<evidence type="ECO:0000313" key="2">
    <source>
        <dbReference type="Proteomes" id="UP000031599"/>
    </source>
</evidence>
<gene>
    <name evidence="1" type="ORF">DB30_05167</name>
</gene>
<protein>
    <submittedName>
        <fullName evidence="1">Uncharacterized protein</fullName>
    </submittedName>
</protein>
<dbReference type="Proteomes" id="UP000031599">
    <property type="component" value="Unassembled WGS sequence"/>
</dbReference>
<reference evidence="1 2" key="1">
    <citation type="submission" date="2014-12" db="EMBL/GenBank/DDBJ databases">
        <title>Genome assembly of Enhygromyxa salina DSM 15201.</title>
        <authorList>
            <person name="Sharma G."/>
            <person name="Subramanian S."/>
        </authorList>
    </citation>
    <scope>NUCLEOTIDE SEQUENCE [LARGE SCALE GENOMIC DNA]</scope>
    <source>
        <strain evidence="1 2">DSM 15201</strain>
    </source>
</reference>
<evidence type="ECO:0000313" key="1">
    <source>
        <dbReference type="EMBL" id="KIG15860.1"/>
    </source>
</evidence>
<sequence>MRLPLRHRPPQRDAPLRRCRHLELLAEAARGLPLGPAAEALAAARGRGRHGNALQWHLGLDVHDSVPTPDWEDRIEIKLISVWQRADGRLKCDRIKVCEASVNPWRKLGNTLFVFADRLSRVVLGHRFFHLAGQRRVRLERAWDQDPHFDRPPLMIESRDGPDGMAPAYYLAAWWLTQEGLLPDQPVELGYRFDASWWRSIRAEFSGRDPLVTLARTDDGALTICPRCRGQLRTDLAEVFEKGWAPAIHTMPLGGMCALRGHVVLDPRRLPKSSCATDEELFEGVEARVPPDRLWRLADRVPEPADHEH</sequence>
<accession>A0A0C2D242</accession>
<organism evidence="1 2">
    <name type="scientific">Enhygromyxa salina</name>
    <dbReference type="NCBI Taxonomy" id="215803"/>
    <lineage>
        <taxon>Bacteria</taxon>
        <taxon>Pseudomonadati</taxon>
        <taxon>Myxococcota</taxon>
        <taxon>Polyangia</taxon>
        <taxon>Nannocystales</taxon>
        <taxon>Nannocystaceae</taxon>
        <taxon>Enhygromyxa</taxon>
    </lineage>
</organism>
<dbReference type="EMBL" id="JMCC02000046">
    <property type="protein sequence ID" value="KIG15860.1"/>
    <property type="molecule type" value="Genomic_DNA"/>
</dbReference>
<name>A0A0C2D242_9BACT</name>
<comment type="caution">
    <text evidence="1">The sequence shown here is derived from an EMBL/GenBank/DDBJ whole genome shotgun (WGS) entry which is preliminary data.</text>
</comment>
<dbReference type="AlphaFoldDB" id="A0A0C2D242"/>
<proteinExistence type="predicted"/>